<dbReference type="GO" id="GO:0016020">
    <property type="term" value="C:membrane"/>
    <property type="evidence" value="ECO:0007669"/>
    <property type="project" value="InterPro"/>
</dbReference>
<dbReference type="Pfam" id="PF01531">
    <property type="entry name" value="Glyco_transf_11"/>
    <property type="match status" value="1"/>
</dbReference>
<evidence type="ECO:0000313" key="3">
    <source>
        <dbReference type="EMBL" id="QNV39459.1"/>
    </source>
</evidence>
<dbReference type="Proteomes" id="UP000516421">
    <property type="component" value="Chromosome"/>
</dbReference>
<accession>A0A7H2BIG3</accession>
<protein>
    <submittedName>
        <fullName evidence="3">Alpha-1,2-fucosyltransferase</fullName>
    </submittedName>
</protein>
<dbReference type="KEGG" id="rama:IDM48_08725"/>
<dbReference type="PANTHER" id="PTHR11927">
    <property type="entry name" value="GALACTOSIDE 2-L-FUCOSYLTRANSFERASE"/>
    <property type="match status" value="1"/>
</dbReference>
<dbReference type="EMBL" id="CP061538">
    <property type="protein sequence ID" value="QNV39459.1"/>
    <property type="molecule type" value="Genomic_DNA"/>
</dbReference>
<keyword evidence="2 3" id="KW-0808">Transferase</keyword>
<evidence type="ECO:0000313" key="4">
    <source>
        <dbReference type="Proteomes" id="UP000516421"/>
    </source>
</evidence>
<proteinExistence type="predicted"/>
<keyword evidence="4" id="KW-1185">Reference proteome</keyword>
<sequence>MPQSESQENERISSLVEANKLISRAQKKIEHFVRQPYGYAIRFIRRGPETVLIVPPIARGGNWLYEWMKAYSQQNSTGEKVQITFRVGMEPWINEFPLLQQLTIKDEDIRFRSLRQIGVNPRINENFTPLQISRFISEVLLTSPLFSEHRKHALDVVTPTSLVINVRRGDYYSNPHIKYQFGIDTVRYIRKALEQLLNDFQPTQIILVSDDLDWCTEHLDFLTNIAPTRFEKIGKTMFDDLAVLSVASNLILTNTTFGYWGAYIASKEHNARVLAPNVHERSTQHERVPPQHLKGWISIEPDAGSWLD</sequence>
<dbReference type="AlphaFoldDB" id="A0A7H2BIG3"/>
<dbReference type="RefSeq" id="WP_190616981.1">
    <property type="nucleotide sequence ID" value="NZ_CP061538.1"/>
</dbReference>
<dbReference type="GO" id="GO:0008107">
    <property type="term" value="F:galactoside 2-alpha-L-fucosyltransferase activity"/>
    <property type="evidence" value="ECO:0007669"/>
    <property type="project" value="InterPro"/>
</dbReference>
<dbReference type="InterPro" id="IPR002516">
    <property type="entry name" value="Glyco_trans_11"/>
</dbReference>
<dbReference type="GO" id="GO:0005975">
    <property type="term" value="P:carbohydrate metabolic process"/>
    <property type="evidence" value="ECO:0007669"/>
    <property type="project" value="InterPro"/>
</dbReference>
<organism evidence="3 4">
    <name type="scientific">Rothia amarae</name>
    <dbReference type="NCBI Taxonomy" id="169480"/>
    <lineage>
        <taxon>Bacteria</taxon>
        <taxon>Bacillati</taxon>
        <taxon>Actinomycetota</taxon>
        <taxon>Actinomycetes</taxon>
        <taxon>Micrococcales</taxon>
        <taxon>Micrococcaceae</taxon>
        <taxon>Rothia</taxon>
    </lineage>
</organism>
<gene>
    <name evidence="3" type="ORF">IDM48_08725</name>
</gene>
<dbReference type="PANTHER" id="PTHR11927:SF9">
    <property type="entry name" value="L-FUCOSYLTRANSFERASE"/>
    <property type="match status" value="1"/>
</dbReference>
<name>A0A7H2BIG3_9MICC</name>
<evidence type="ECO:0000256" key="1">
    <source>
        <dbReference type="ARBA" id="ARBA00022676"/>
    </source>
</evidence>
<reference evidence="3 4" key="1">
    <citation type="submission" date="2020-09" db="EMBL/GenBank/DDBJ databases">
        <title>Investigation of environmental microbe.</title>
        <authorList>
            <person name="Ou Y."/>
            <person name="Kang Q."/>
        </authorList>
    </citation>
    <scope>NUCLEOTIDE SEQUENCE [LARGE SCALE GENOMIC DNA]</scope>
    <source>
        <strain evidence="3 4">KJZ-9</strain>
    </source>
</reference>
<keyword evidence="1 3" id="KW-0328">Glycosyltransferase</keyword>
<evidence type="ECO:0000256" key="2">
    <source>
        <dbReference type="ARBA" id="ARBA00022679"/>
    </source>
</evidence>